<evidence type="ECO:0000313" key="3">
    <source>
        <dbReference type="Proteomes" id="UP000634229"/>
    </source>
</evidence>
<protein>
    <recommendedName>
        <fullName evidence="4">Secreted protein</fullName>
    </recommendedName>
</protein>
<sequence length="185" mass="20665">MSAFIQQLPALVGVIIGALGSYLAITKGDQARFRREQRARWEERRLTVYADYATALKRSVTLAYRIASHLGVDPHPHPLSPEEASTGLAAATDARDPAGEALLMLGTPEVVERARAWVVAVVEMEQFLREPDHTREAWSALLARQRTAREAYYAAVRRDLALPPGHSGHWTLHWRPSAGQRDQPR</sequence>
<evidence type="ECO:0000256" key="1">
    <source>
        <dbReference type="SAM" id="Phobius"/>
    </source>
</evidence>
<name>A0ABS1N7L5_9ACTN</name>
<evidence type="ECO:0008006" key="4">
    <source>
        <dbReference type="Google" id="ProtNLM"/>
    </source>
</evidence>
<evidence type="ECO:0000313" key="2">
    <source>
        <dbReference type="EMBL" id="MBL1096064.1"/>
    </source>
</evidence>
<dbReference type="EMBL" id="JAERRF010000003">
    <property type="protein sequence ID" value="MBL1096064.1"/>
    <property type="molecule type" value="Genomic_DNA"/>
</dbReference>
<keyword evidence="1" id="KW-0472">Membrane</keyword>
<accession>A0ABS1N7L5</accession>
<gene>
    <name evidence="2" type="ORF">JK363_05160</name>
</gene>
<dbReference type="RefSeq" id="WP_201871891.1">
    <property type="nucleotide sequence ID" value="NZ_JAERRF010000003.1"/>
</dbReference>
<reference evidence="2 3" key="1">
    <citation type="submission" date="2021-01" db="EMBL/GenBank/DDBJ databases">
        <title>WGS of actinomycetes isolated from Thailand.</title>
        <authorList>
            <person name="Thawai C."/>
        </authorList>
    </citation>
    <scope>NUCLEOTIDE SEQUENCE [LARGE SCALE GENOMIC DNA]</scope>
    <source>
        <strain evidence="2 3">CA1R205</strain>
    </source>
</reference>
<comment type="caution">
    <text evidence="2">The sequence shown here is derived from an EMBL/GenBank/DDBJ whole genome shotgun (WGS) entry which is preliminary data.</text>
</comment>
<organism evidence="2 3">
    <name type="scientific">Streptomyces coffeae</name>
    <dbReference type="NCBI Taxonomy" id="621382"/>
    <lineage>
        <taxon>Bacteria</taxon>
        <taxon>Bacillati</taxon>
        <taxon>Actinomycetota</taxon>
        <taxon>Actinomycetes</taxon>
        <taxon>Kitasatosporales</taxon>
        <taxon>Streptomycetaceae</taxon>
        <taxon>Streptomyces</taxon>
    </lineage>
</organism>
<proteinExistence type="predicted"/>
<keyword evidence="3" id="KW-1185">Reference proteome</keyword>
<keyword evidence="1" id="KW-1133">Transmembrane helix</keyword>
<keyword evidence="1" id="KW-0812">Transmembrane</keyword>
<feature type="transmembrane region" description="Helical" evidence="1">
    <location>
        <begin position="6"/>
        <end position="25"/>
    </location>
</feature>
<dbReference type="Proteomes" id="UP000634229">
    <property type="component" value="Unassembled WGS sequence"/>
</dbReference>